<name>A0A956NI41_UNCEI</name>
<feature type="non-terminal residue" evidence="1">
    <location>
        <position position="266"/>
    </location>
</feature>
<organism evidence="1 2">
    <name type="scientific">Eiseniibacteriota bacterium</name>
    <dbReference type="NCBI Taxonomy" id="2212470"/>
    <lineage>
        <taxon>Bacteria</taxon>
        <taxon>Candidatus Eiseniibacteriota</taxon>
    </lineage>
</organism>
<proteinExistence type="predicted"/>
<sequence length="266" mass="29432">HSEMFKNFGCLTAVDNGDGTVTWRNYGRKEYDDGGAGLLFATVPKAGEEEPSDFPISNLVVASGEPYRITTMDIGRPVYTDRSYTYIEAPGHFGGLPLIQTANDDKRSDAYDSDFLSFTLEEAAYIYVLYSPINATLHQRWLRPARGWSSVSDFIDTTTPPDEQSGRDVKRKFYAEPDRVELGGNGGSSGSNMYSVLVLPLSSNESPDVDVPEDLVIPRNSKAEWTLNYSDPDGPGPYAVSSPRFPQYGMILIVGADFEEQDGFFR</sequence>
<reference evidence="1" key="2">
    <citation type="journal article" date="2021" name="Microbiome">
        <title>Successional dynamics and alternative stable states in a saline activated sludge microbial community over 9 years.</title>
        <authorList>
            <person name="Wang Y."/>
            <person name="Ye J."/>
            <person name="Ju F."/>
            <person name="Liu L."/>
            <person name="Boyd J.A."/>
            <person name="Deng Y."/>
            <person name="Parks D.H."/>
            <person name="Jiang X."/>
            <person name="Yin X."/>
            <person name="Woodcroft B.J."/>
            <person name="Tyson G.W."/>
            <person name="Hugenholtz P."/>
            <person name="Polz M.F."/>
            <person name="Zhang T."/>
        </authorList>
    </citation>
    <scope>NUCLEOTIDE SEQUENCE</scope>
    <source>
        <strain evidence="1">HKST-UBA02</strain>
    </source>
</reference>
<dbReference type="AlphaFoldDB" id="A0A956NI41"/>
<feature type="non-terminal residue" evidence="1">
    <location>
        <position position="1"/>
    </location>
</feature>
<reference evidence="1" key="1">
    <citation type="submission" date="2020-04" db="EMBL/GenBank/DDBJ databases">
        <authorList>
            <person name="Zhang T."/>
        </authorList>
    </citation>
    <scope>NUCLEOTIDE SEQUENCE</scope>
    <source>
        <strain evidence="1">HKST-UBA02</strain>
    </source>
</reference>
<gene>
    <name evidence="1" type="ORF">KDA27_28780</name>
</gene>
<dbReference type="EMBL" id="JAGQHS010000529">
    <property type="protein sequence ID" value="MCA9759827.1"/>
    <property type="molecule type" value="Genomic_DNA"/>
</dbReference>
<evidence type="ECO:0000313" key="2">
    <source>
        <dbReference type="Proteomes" id="UP000739538"/>
    </source>
</evidence>
<dbReference type="Proteomes" id="UP000739538">
    <property type="component" value="Unassembled WGS sequence"/>
</dbReference>
<comment type="caution">
    <text evidence="1">The sequence shown here is derived from an EMBL/GenBank/DDBJ whole genome shotgun (WGS) entry which is preliminary data.</text>
</comment>
<accession>A0A956NI41</accession>
<protein>
    <submittedName>
        <fullName evidence="1">Uncharacterized protein</fullName>
    </submittedName>
</protein>
<evidence type="ECO:0000313" key="1">
    <source>
        <dbReference type="EMBL" id="MCA9759827.1"/>
    </source>
</evidence>